<feature type="transmembrane region" description="Helical" evidence="1">
    <location>
        <begin position="36"/>
        <end position="55"/>
    </location>
</feature>
<gene>
    <name evidence="2" type="ORF">ENJ63_00895</name>
</gene>
<dbReference type="AlphaFoldDB" id="A0A7V2WSD4"/>
<accession>A0A7V2WSD4</accession>
<proteinExistence type="predicted"/>
<reference evidence="2" key="1">
    <citation type="journal article" date="2020" name="mSystems">
        <title>Genome- and Community-Level Interaction Insights into Carbon Utilization and Element Cycling Functions of Hydrothermarchaeota in Hydrothermal Sediment.</title>
        <authorList>
            <person name="Zhou Z."/>
            <person name="Liu Y."/>
            <person name="Xu W."/>
            <person name="Pan J."/>
            <person name="Luo Z.H."/>
            <person name="Li M."/>
        </authorList>
    </citation>
    <scope>NUCLEOTIDE SEQUENCE [LARGE SCALE GENOMIC DNA]</scope>
    <source>
        <strain evidence="2">HyVt-503</strain>
    </source>
</reference>
<comment type="caution">
    <text evidence="2">The sequence shown here is derived from an EMBL/GenBank/DDBJ whole genome shotgun (WGS) entry which is preliminary data.</text>
</comment>
<keyword evidence="1" id="KW-1133">Transmembrane helix</keyword>
<evidence type="ECO:0000256" key="1">
    <source>
        <dbReference type="SAM" id="Phobius"/>
    </source>
</evidence>
<protein>
    <submittedName>
        <fullName evidence="2">Uncharacterized protein</fullName>
    </submittedName>
</protein>
<feature type="transmembrane region" description="Helical" evidence="1">
    <location>
        <begin position="91"/>
        <end position="111"/>
    </location>
</feature>
<keyword evidence="1" id="KW-0812">Transmembrane</keyword>
<sequence length="114" mass="12714">MDMDFYGIFDKAEELVGGIDFGAFIEALRSLSPSDFFTNLWLGVPLLVIILLLVAFKALRGLSLVLGTFALWSANVYFMPGSGEELELTKLVSFAIVCLFVGVLWIYMFFIRGD</sequence>
<dbReference type="EMBL" id="DRND01000079">
    <property type="protein sequence ID" value="HFC46422.1"/>
    <property type="molecule type" value="Genomic_DNA"/>
</dbReference>
<dbReference type="Proteomes" id="UP000885797">
    <property type="component" value="Unassembled WGS sequence"/>
</dbReference>
<name>A0A7V2WSD4_9BACT</name>
<evidence type="ECO:0000313" key="2">
    <source>
        <dbReference type="EMBL" id="HFC46422.1"/>
    </source>
</evidence>
<feature type="transmembrane region" description="Helical" evidence="1">
    <location>
        <begin position="62"/>
        <end position="79"/>
    </location>
</feature>
<keyword evidence="1" id="KW-0472">Membrane</keyword>
<organism evidence="2">
    <name type="scientific">Dissulfuribacter thermophilus</name>
    <dbReference type="NCBI Taxonomy" id="1156395"/>
    <lineage>
        <taxon>Bacteria</taxon>
        <taxon>Pseudomonadati</taxon>
        <taxon>Thermodesulfobacteriota</taxon>
        <taxon>Dissulfuribacteria</taxon>
        <taxon>Dissulfuribacterales</taxon>
        <taxon>Dissulfuribacteraceae</taxon>
        <taxon>Dissulfuribacter</taxon>
    </lineage>
</organism>